<keyword evidence="7" id="KW-0663">Pyridoxal phosphate</keyword>
<dbReference type="PANTHER" id="PTHR11879">
    <property type="entry name" value="ASPARTATE AMINOTRANSFERASE"/>
    <property type="match status" value="1"/>
</dbReference>
<dbReference type="AlphaFoldDB" id="L8YDZ8"/>
<dbReference type="GO" id="GO:0030170">
    <property type="term" value="F:pyridoxal phosphate binding"/>
    <property type="evidence" value="ECO:0007669"/>
    <property type="project" value="InterPro"/>
</dbReference>
<evidence type="ECO:0000256" key="5">
    <source>
        <dbReference type="ARBA" id="ARBA00022576"/>
    </source>
</evidence>
<evidence type="ECO:0000259" key="18">
    <source>
        <dbReference type="Pfam" id="PF00155"/>
    </source>
</evidence>
<dbReference type="InterPro" id="IPR000796">
    <property type="entry name" value="Asp_trans"/>
</dbReference>
<evidence type="ECO:0000313" key="19">
    <source>
        <dbReference type="EMBL" id="ELV12591.1"/>
    </source>
</evidence>
<evidence type="ECO:0000256" key="10">
    <source>
        <dbReference type="ARBA" id="ARBA00041257"/>
    </source>
</evidence>
<evidence type="ECO:0000256" key="11">
    <source>
        <dbReference type="ARBA" id="ARBA00041432"/>
    </source>
</evidence>
<dbReference type="GO" id="GO:0004069">
    <property type="term" value="F:L-aspartate:2-oxoglutarate aminotransferase activity"/>
    <property type="evidence" value="ECO:0007669"/>
    <property type="project" value="UniProtKB-EC"/>
</dbReference>
<dbReference type="InterPro" id="IPR004839">
    <property type="entry name" value="Aminotransferase_I/II_large"/>
</dbReference>
<organism evidence="19 20">
    <name type="scientific">Tupaia chinensis</name>
    <name type="common">Chinese tree shrew</name>
    <name type="synonym">Tupaia belangeri chinensis</name>
    <dbReference type="NCBI Taxonomy" id="246437"/>
    <lineage>
        <taxon>Eukaryota</taxon>
        <taxon>Metazoa</taxon>
        <taxon>Chordata</taxon>
        <taxon>Craniata</taxon>
        <taxon>Vertebrata</taxon>
        <taxon>Euteleostomi</taxon>
        <taxon>Mammalia</taxon>
        <taxon>Eutheria</taxon>
        <taxon>Euarchontoglires</taxon>
        <taxon>Scandentia</taxon>
        <taxon>Tupaiidae</taxon>
        <taxon>Tupaia</taxon>
    </lineage>
</organism>
<dbReference type="GO" id="GO:0006533">
    <property type="term" value="P:L-aspartate catabolic process"/>
    <property type="evidence" value="ECO:0007669"/>
    <property type="project" value="TreeGrafter"/>
</dbReference>
<name>L8YDZ8_TUPCH</name>
<feature type="domain" description="Aminotransferase class I/classII large" evidence="18">
    <location>
        <begin position="89"/>
        <end position="148"/>
    </location>
</feature>
<sequence>MKETIMNQEKLAQLQAQVCIGGKGTAHRKKHGPAALRPRPLGVTTAFHPGLAATAASTRPNSWWAHVKMGPTDLILGVTEDFKRDTNRKKMNLGVGAYQDDNGKPYVLRSVRKAEAQIAAKNFDKEYLPIGGLAEFCKASAELALCENSEVFKLADLSLYRPFREREP</sequence>
<evidence type="ECO:0000256" key="17">
    <source>
        <dbReference type="ARBA" id="ARBA00049312"/>
    </source>
</evidence>
<dbReference type="eggNOG" id="KOG1411">
    <property type="taxonomic scope" value="Eukaryota"/>
</dbReference>
<accession>L8YDZ8</accession>
<dbReference type="GO" id="GO:0016212">
    <property type="term" value="F:kynurenine-oxoglutarate transaminase activity"/>
    <property type="evidence" value="ECO:0007669"/>
    <property type="project" value="UniProtKB-EC"/>
</dbReference>
<evidence type="ECO:0000256" key="1">
    <source>
        <dbReference type="ARBA" id="ARBA00001933"/>
    </source>
</evidence>
<keyword evidence="6 19" id="KW-0808">Transferase</keyword>
<evidence type="ECO:0000256" key="7">
    <source>
        <dbReference type="ARBA" id="ARBA00022898"/>
    </source>
</evidence>
<reference evidence="20" key="1">
    <citation type="submission" date="2012-07" db="EMBL/GenBank/DDBJ databases">
        <title>Genome of the Chinese tree shrew, a rising model animal genetically related to primates.</title>
        <authorList>
            <person name="Zhang G."/>
            <person name="Fan Y."/>
            <person name="Yao Y."/>
            <person name="Huang Z."/>
        </authorList>
    </citation>
    <scope>NUCLEOTIDE SEQUENCE [LARGE SCALE GENOMIC DNA]</scope>
</reference>
<dbReference type="InParanoid" id="L8YDZ8"/>
<dbReference type="EC" id="2.6.1.1" evidence="4"/>
<dbReference type="EC" id="2.6.1.7" evidence="3"/>
<dbReference type="InterPro" id="IPR015422">
    <property type="entry name" value="PyrdxlP-dep_Trfase_small"/>
</dbReference>
<evidence type="ECO:0000256" key="15">
    <source>
        <dbReference type="ARBA" id="ARBA00042891"/>
    </source>
</evidence>
<evidence type="ECO:0000256" key="6">
    <source>
        <dbReference type="ARBA" id="ARBA00022679"/>
    </source>
</evidence>
<evidence type="ECO:0000256" key="3">
    <source>
        <dbReference type="ARBA" id="ARBA00012751"/>
    </source>
</evidence>
<evidence type="ECO:0000256" key="4">
    <source>
        <dbReference type="ARBA" id="ARBA00012753"/>
    </source>
</evidence>
<dbReference type="GO" id="GO:0005739">
    <property type="term" value="C:mitochondrion"/>
    <property type="evidence" value="ECO:0007669"/>
    <property type="project" value="TreeGrafter"/>
</dbReference>
<dbReference type="PANTHER" id="PTHR11879:SF22">
    <property type="entry name" value="ASPARTATE AMINOTRANSFERASE, MITOCHONDRIAL"/>
    <property type="match status" value="1"/>
</dbReference>
<comment type="subunit">
    <text evidence="2">Homodimer.</text>
</comment>
<evidence type="ECO:0000256" key="16">
    <source>
        <dbReference type="ARBA" id="ARBA00043057"/>
    </source>
</evidence>
<evidence type="ECO:0000256" key="2">
    <source>
        <dbReference type="ARBA" id="ARBA00011738"/>
    </source>
</evidence>
<dbReference type="EMBL" id="KB364429">
    <property type="protein sequence ID" value="ELV12591.1"/>
    <property type="molecule type" value="Genomic_DNA"/>
</dbReference>
<dbReference type="InterPro" id="IPR015424">
    <property type="entry name" value="PyrdxlP-dep_Trfase"/>
</dbReference>
<keyword evidence="5 19" id="KW-0032">Aminotransferase</keyword>
<dbReference type="SUPFAM" id="SSF53383">
    <property type="entry name" value="PLP-dependent transferases"/>
    <property type="match status" value="1"/>
</dbReference>
<evidence type="ECO:0000256" key="8">
    <source>
        <dbReference type="ARBA" id="ARBA00037556"/>
    </source>
</evidence>
<comment type="cofactor">
    <cofactor evidence="1">
        <name>pyridoxal 5'-phosphate</name>
        <dbReference type="ChEBI" id="CHEBI:597326"/>
    </cofactor>
</comment>
<dbReference type="Gene3D" id="3.90.1150.10">
    <property type="entry name" value="Aspartate Aminotransferase, domain 1"/>
    <property type="match status" value="1"/>
</dbReference>
<dbReference type="Proteomes" id="UP000011518">
    <property type="component" value="Unassembled WGS sequence"/>
</dbReference>
<comment type="catalytic activity">
    <reaction evidence="17">
        <text>L-kynurenine + 2-oxoglutarate = kynurenate + L-glutamate + H2O</text>
        <dbReference type="Rhea" id="RHEA:65560"/>
        <dbReference type="ChEBI" id="CHEBI:15377"/>
        <dbReference type="ChEBI" id="CHEBI:16810"/>
        <dbReference type="ChEBI" id="CHEBI:29985"/>
        <dbReference type="ChEBI" id="CHEBI:57959"/>
        <dbReference type="ChEBI" id="CHEBI:58454"/>
        <dbReference type="EC" id="2.6.1.7"/>
    </reaction>
</comment>
<dbReference type="STRING" id="246437.L8YDZ8"/>
<gene>
    <name evidence="19" type="ORF">TREES_T100008169</name>
</gene>
<keyword evidence="20" id="KW-1185">Reference proteome</keyword>
<reference evidence="20" key="2">
    <citation type="journal article" date="2013" name="Nat. Commun.">
        <title>Genome of the Chinese tree shrew.</title>
        <authorList>
            <person name="Fan Y."/>
            <person name="Huang Z.Y."/>
            <person name="Cao C.C."/>
            <person name="Chen C.S."/>
            <person name="Chen Y.X."/>
            <person name="Fan D.D."/>
            <person name="He J."/>
            <person name="Hou H.L."/>
            <person name="Hu L."/>
            <person name="Hu X.T."/>
            <person name="Jiang X.T."/>
            <person name="Lai R."/>
            <person name="Lang Y.S."/>
            <person name="Liang B."/>
            <person name="Liao S.G."/>
            <person name="Mu D."/>
            <person name="Ma Y.Y."/>
            <person name="Niu Y.Y."/>
            <person name="Sun X.Q."/>
            <person name="Xia J.Q."/>
            <person name="Xiao J."/>
            <person name="Xiong Z.Q."/>
            <person name="Xu L."/>
            <person name="Yang L."/>
            <person name="Zhang Y."/>
            <person name="Zhao W."/>
            <person name="Zhao X.D."/>
            <person name="Zheng Y.T."/>
            <person name="Zhou J.M."/>
            <person name="Zhu Y.B."/>
            <person name="Zhang G.J."/>
            <person name="Wang J."/>
            <person name="Yao Y.G."/>
        </authorList>
    </citation>
    <scope>NUCLEOTIDE SEQUENCE [LARGE SCALE GENOMIC DNA]</scope>
</reference>
<protein>
    <recommendedName>
        <fullName evidence="9">Aspartate aminotransferase, mitochondrial</fullName>
        <ecNumber evidence="4">2.6.1.1</ecNumber>
        <ecNumber evidence="3">2.6.1.7</ecNumber>
    </recommendedName>
    <alternativeName>
        <fullName evidence="11">Fatty acid-binding protein</fullName>
    </alternativeName>
    <alternativeName>
        <fullName evidence="16">Glutamate oxaloacetate transaminase 2</fullName>
    </alternativeName>
    <alternativeName>
        <fullName evidence="10">Kynurenine aminotransferase 4</fullName>
    </alternativeName>
    <alternativeName>
        <fullName evidence="15">Kynurenine aminotransferase IV</fullName>
    </alternativeName>
    <alternativeName>
        <fullName evidence="14">Kynurenine--oxoglutarate transaminase 4</fullName>
    </alternativeName>
    <alternativeName>
        <fullName evidence="12">Kynurenine--oxoglutarate transaminase IV</fullName>
    </alternativeName>
    <alternativeName>
        <fullName evidence="13">Plasma membrane-associated fatty acid-binding protein</fullName>
    </alternativeName>
</protein>
<evidence type="ECO:0000256" key="9">
    <source>
        <dbReference type="ARBA" id="ARBA00040891"/>
    </source>
</evidence>
<evidence type="ECO:0000313" key="20">
    <source>
        <dbReference type="Proteomes" id="UP000011518"/>
    </source>
</evidence>
<evidence type="ECO:0000256" key="12">
    <source>
        <dbReference type="ARBA" id="ARBA00041746"/>
    </source>
</evidence>
<comment type="function">
    <text evidence="8">Catalyzes the irreversible transamination of the L-tryptophan metabolite L-kynurenine to form kynurenic acid (KA). As a member of the malate-aspartate shuttle, it has a key role in the intracellular NAD(H) redox balance. Is important for metabolite exchange between mitochondria and cytosol, and for amino acid metabolism. Facilitates cellular uptake of long-chain free fatty acids.</text>
</comment>
<proteinExistence type="predicted"/>
<evidence type="ECO:0000256" key="13">
    <source>
        <dbReference type="ARBA" id="ARBA00041887"/>
    </source>
</evidence>
<evidence type="ECO:0000256" key="14">
    <source>
        <dbReference type="ARBA" id="ARBA00042867"/>
    </source>
</evidence>
<dbReference type="Pfam" id="PF00155">
    <property type="entry name" value="Aminotran_1_2"/>
    <property type="match status" value="1"/>
</dbReference>